<comment type="caution">
    <text evidence="3">The sequence shown here is derived from an EMBL/GenBank/DDBJ whole genome shotgun (WGS) entry which is preliminary data.</text>
</comment>
<evidence type="ECO:0000259" key="2">
    <source>
        <dbReference type="Pfam" id="PF25164"/>
    </source>
</evidence>
<dbReference type="AlphaFoldDB" id="A0A6V7RN62"/>
<dbReference type="RefSeq" id="WP_185126286.1">
    <property type="nucleotide sequence ID" value="NZ_CAJEWD010000008.1"/>
</dbReference>
<evidence type="ECO:0000259" key="1">
    <source>
        <dbReference type="Pfam" id="PF06054"/>
    </source>
</evidence>
<accession>A0A6V7RN62</accession>
<dbReference type="InterPro" id="IPR057253">
    <property type="entry name" value="CoiA-like_N"/>
</dbReference>
<feature type="domain" description="Competence protein CoiA nuclease-like" evidence="1">
    <location>
        <begin position="60"/>
        <end position="158"/>
    </location>
</feature>
<gene>
    <name evidence="3" type="ORF">JEODO184_01780</name>
</gene>
<reference evidence="3 4" key="1">
    <citation type="submission" date="2020-07" db="EMBL/GenBank/DDBJ databases">
        <authorList>
            <person name="Criscuolo A."/>
        </authorList>
    </citation>
    <scope>NUCLEOTIDE SEQUENCE [LARGE SCALE GENOMIC DNA]</scope>
    <source>
        <strain evidence="3">CIP111649</strain>
    </source>
</reference>
<keyword evidence="4" id="KW-1185">Reference proteome</keyword>
<evidence type="ECO:0000313" key="3">
    <source>
        <dbReference type="EMBL" id="CAD2079877.1"/>
    </source>
</evidence>
<dbReference type="Proteomes" id="UP000589351">
    <property type="component" value="Unassembled WGS sequence"/>
</dbReference>
<dbReference type="InterPro" id="IPR010330">
    <property type="entry name" value="CoiA_nuc"/>
</dbReference>
<feature type="domain" description="Competence protein CoiA-like N-terminal" evidence="2">
    <location>
        <begin position="19"/>
        <end position="53"/>
    </location>
</feature>
<dbReference type="EMBL" id="CAJEWD010000008">
    <property type="protein sequence ID" value="CAD2079877.1"/>
    <property type="molecule type" value="Genomic_DNA"/>
</dbReference>
<sequence length="321" mass="38344">MFLAKNETGQQVLAVDGQKGVNYFCSVCDSPVILKYGKIKVPHFSHQHIEHCTRYLYKRESLRHLQLKHDLYKELNNYFNIAMEYYLADIDQIPDLLINHHTALEIQLSRISPDLLSSRSRGYYKQGIDVIWLLEDKKIKKEGGLLKLNHFQISAITKGGLYTISEADSLIKRYDIRHHLGFNRFTYKLEEVPYPQILKARQSTVDLGYFKMTRDQIKYLVEKERAQRSVLNPTLSYMYQLNLQVKDLPKFLYFVSPLEKYILNSPLEWKLYIYYHTSRNRFALNDFRRFIKLRVMSDLPDRDFLIDQLLRFYINIFRFSE</sequence>
<name>A0A6V7RN62_9STAP</name>
<dbReference type="Pfam" id="PF25164">
    <property type="entry name" value="CoiA_N"/>
    <property type="match status" value="1"/>
</dbReference>
<organism evidence="3 4">
    <name type="scientific">Jeotgalicoccus meleagridis</name>
    <dbReference type="NCBI Taxonomy" id="2759181"/>
    <lineage>
        <taxon>Bacteria</taxon>
        <taxon>Bacillati</taxon>
        <taxon>Bacillota</taxon>
        <taxon>Bacilli</taxon>
        <taxon>Bacillales</taxon>
        <taxon>Staphylococcaceae</taxon>
        <taxon>Jeotgalicoccus</taxon>
    </lineage>
</organism>
<protein>
    <submittedName>
        <fullName evidence="3">Competence protein CoiA-like family protein</fullName>
    </submittedName>
</protein>
<dbReference type="Pfam" id="PF06054">
    <property type="entry name" value="CoiA_nuc"/>
    <property type="match status" value="1"/>
</dbReference>
<proteinExistence type="predicted"/>
<evidence type="ECO:0000313" key="4">
    <source>
        <dbReference type="Proteomes" id="UP000589351"/>
    </source>
</evidence>